<dbReference type="Pfam" id="PF01345">
    <property type="entry name" value="DUF11"/>
    <property type="match status" value="2"/>
</dbReference>
<dbReference type="InterPro" id="IPR001434">
    <property type="entry name" value="OmcB-like_DUF11"/>
</dbReference>
<name>A0A3E1NVF6_9BACT</name>
<keyword evidence="7" id="KW-1185">Reference proteome</keyword>
<feature type="domain" description="Calx-beta" evidence="5">
    <location>
        <begin position="268"/>
        <end position="366"/>
    </location>
</feature>
<dbReference type="PANTHER" id="PTHR11878">
    <property type="entry name" value="SODIUM/CALCIUM EXCHANGER"/>
    <property type="match status" value="1"/>
</dbReference>
<evidence type="ECO:0000256" key="2">
    <source>
        <dbReference type="ARBA" id="ARBA00022737"/>
    </source>
</evidence>
<dbReference type="OrthoDB" id="2582440at2"/>
<sequence>ANIDVTVIDDQTIEADETVIATLTAATAPTLGTFTANTSATVTIADDENKTISIVNTANASEPATNGSFTVSLPAGVTAAEDISVTYTVSGTATAGTDYTTLSGTVTIPAGANSTSIDVTVIDDQTIEADEIVIATITTATAPTLGTFTANTSATITIADDENKTISIVNTANASEPATNGSFTVSLPAGVTAAEDISVTYTVAGTATASTDYNTLSGTVTIPAGANSTSINVTVIDDQTIEADETVIATLTAATAPTLGTFNANTSATINIADDENKTISIVNTVNASEPATNGSFTVSLPTGVTATEDITVTYTTSGTATAGTDYTSLSGTATIPAGTNSANIDVTVIDDKIIEGNETIAVTLTGATANTLGTFTANTSATVTIADDDLQIINITTTNDASEPATNGTFTVSLPTGVTSTQNITVTYTVSGTATAGTDYTTLSGTVTIPAGANNTNIDVPVTDDKIIEGNETVILTINDATASSATMAISDDDVATISLTKSADAAEPATNGTFTLSLPAGLTSTTDILVPYTVSGTATTGVDYTTLSGMATIPAGSNSATINVTVIDDKMIETNETVILTLADGSSATLTITDDEDATISITKTNDAAEPSTNGAFTVSLPTGITSATAITVPYTISGTATAGADYTTLTGNVIIPAGQNSAAINVNMLDDKIIEGNETVILTLTDVTKTATLTITDDENQTISITKTANAAEPATNGSFTVSLPAGVTSTQNISVPYTVSGTATAGTDYTALTGSVIIPAGSNNASITVNVIDDQLIEGSETVILTLTDVTKTATLTITDNDLPTFSIVKTADAAEPTTNGSFTLSYPPNITAYEDVTITYTISGTATAGTDYTALTGSVTIPAGKNSAVIAVNVIDDLVYEGNENITITLNGASGATLGSLSASGTASLTIADNDLPPLSIVKTADAAEPSTNGGFVISTAAAYTVTSPITVTYTIAGTANNGTDYSTMSGTITIPAGANSITLPVNVIDNYKADGTRTVILTLVSGTDGTNTYQPGTDYTATVNITDNDVANYQAWKVASVPSTNPDGKIQPGQVITYTIYVRNTSNTAIGPLTITDKIPTNTNWESGGSLASGVVSFSIPSLAAGAVTQVSFQVKTYENLDGVPSINNTAHVSDGFNKIPTYACDPQTATCDTVTKVIVRPAKGDLTITKTVAAPGPYVIEDYITYNIVVKNVGYSSFTNLVIVDSLPYNLDLPYHTTTTKGSTAFSVSPRKVTWYVNELVPGDSVFITVTCRILAGDHVINTAYVWANEGEADYTNNTDINKEETSNKDLYFINAFRPGAAQNNKFVIVGIEKYPGSHLLVYSRWGNVVFESKNYNNDWTADNIPMGEYIYKVVVPKKTGKFTYSGTVLIIK</sequence>
<feature type="domain" description="Calx-beta" evidence="5">
    <location>
        <begin position="798"/>
        <end position="896"/>
    </location>
</feature>
<feature type="domain" description="Calx-beta" evidence="5">
    <location>
        <begin position="40"/>
        <end position="135"/>
    </location>
</feature>
<dbReference type="SMART" id="SM00237">
    <property type="entry name" value="Calx_beta"/>
    <property type="match status" value="9"/>
</dbReference>
<dbReference type="InterPro" id="IPR038081">
    <property type="entry name" value="CalX-like_sf"/>
</dbReference>
<feature type="domain" description="Calx-beta" evidence="5">
    <location>
        <begin position="382"/>
        <end position="480"/>
    </location>
</feature>
<reference evidence="6 7" key="1">
    <citation type="submission" date="2018-08" db="EMBL/GenBank/DDBJ databases">
        <title>Chitinophaga sp. K20C18050901, a novel bacterium isolated from forest soil.</title>
        <authorList>
            <person name="Wang C."/>
        </authorList>
    </citation>
    <scope>NUCLEOTIDE SEQUENCE [LARGE SCALE GENOMIC DNA]</scope>
    <source>
        <strain evidence="6 7">K20C18050901</strain>
    </source>
</reference>
<keyword evidence="4" id="KW-0406">Ion transport</keyword>
<proteinExistence type="predicted"/>
<dbReference type="InterPro" id="IPR003644">
    <property type="entry name" value="Calx_beta"/>
</dbReference>
<feature type="non-terminal residue" evidence="6">
    <location>
        <position position="1"/>
    </location>
</feature>
<organism evidence="6 7">
    <name type="scientific">Chitinophaga silvisoli</name>
    <dbReference type="NCBI Taxonomy" id="2291814"/>
    <lineage>
        <taxon>Bacteria</taxon>
        <taxon>Pseudomonadati</taxon>
        <taxon>Bacteroidota</taxon>
        <taxon>Chitinophagia</taxon>
        <taxon>Chitinophagales</taxon>
        <taxon>Chitinophagaceae</taxon>
        <taxon>Chitinophaga</taxon>
    </lineage>
</organism>
<evidence type="ECO:0000256" key="1">
    <source>
        <dbReference type="ARBA" id="ARBA00022729"/>
    </source>
</evidence>
<evidence type="ECO:0000313" key="6">
    <source>
        <dbReference type="EMBL" id="RFM31935.1"/>
    </source>
</evidence>
<dbReference type="InterPro" id="IPR051171">
    <property type="entry name" value="CaCA"/>
</dbReference>
<evidence type="ECO:0000256" key="4">
    <source>
        <dbReference type="ARBA" id="ARBA00023065"/>
    </source>
</evidence>
<evidence type="ECO:0000259" key="5">
    <source>
        <dbReference type="SMART" id="SM00237"/>
    </source>
</evidence>
<gene>
    <name evidence="6" type="ORF">DXN04_26390</name>
</gene>
<dbReference type="SUPFAM" id="SSF141072">
    <property type="entry name" value="CalX-like"/>
    <property type="match status" value="10"/>
</dbReference>
<comment type="caution">
    <text evidence="6">The sequence shown here is derived from an EMBL/GenBank/DDBJ whole genome shotgun (WGS) entry which is preliminary data.</text>
</comment>
<dbReference type="GO" id="GO:0007154">
    <property type="term" value="P:cell communication"/>
    <property type="evidence" value="ECO:0007669"/>
    <property type="project" value="InterPro"/>
</dbReference>
<accession>A0A3E1NVF6</accession>
<feature type="domain" description="Calx-beta" evidence="5">
    <location>
        <begin position="487"/>
        <end position="585"/>
    </location>
</feature>
<evidence type="ECO:0000313" key="7">
    <source>
        <dbReference type="Proteomes" id="UP000261174"/>
    </source>
</evidence>
<dbReference type="Pfam" id="PF13585">
    <property type="entry name" value="CHU_C"/>
    <property type="match status" value="1"/>
</dbReference>
<dbReference type="GO" id="GO:0030001">
    <property type="term" value="P:metal ion transport"/>
    <property type="evidence" value="ECO:0007669"/>
    <property type="project" value="TreeGrafter"/>
</dbReference>
<keyword evidence="4" id="KW-0813">Transport</keyword>
<dbReference type="Gene3D" id="2.60.40.2030">
    <property type="match status" value="10"/>
</dbReference>
<dbReference type="EMBL" id="QTJV01000011">
    <property type="protein sequence ID" value="RFM31935.1"/>
    <property type="molecule type" value="Genomic_DNA"/>
</dbReference>
<dbReference type="RefSeq" id="WP_116856408.1">
    <property type="nucleotide sequence ID" value="NZ_QTJV01000011.1"/>
</dbReference>
<dbReference type="Proteomes" id="UP000261174">
    <property type="component" value="Unassembled WGS sequence"/>
</dbReference>
<feature type="domain" description="Calx-beta" evidence="5">
    <location>
        <begin position="591"/>
        <end position="688"/>
    </location>
</feature>
<protein>
    <submittedName>
        <fullName evidence="6">DUF11 domain-containing protein</fullName>
    </submittedName>
</protein>
<feature type="domain" description="Calx-beta" evidence="5">
    <location>
        <begin position="912"/>
        <end position="1010"/>
    </location>
</feature>
<evidence type="ECO:0000256" key="3">
    <source>
        <dbReference type="ARBA" id="ARBA00022837"/>
    </source>
</evidence>
<feature type="domain" description="Calx-beta" evidence="5">
    <location>
        <begin position="154"/>
        <end position="252"/>
    </location>
</feature>
<dbReference type="InterPro" id="IPR047589">
    <property type="entry name" value="DUF11_rpt"/>
</dbReference>
<keyword evidence="3" id="KW-0106">Calcium</keyword>
<dbReference type="PANTHER" id="PTHR11878:SF65">
    <property type="entry name" value="NA_CA-EXCHANGE PROTEIN, ISOFORM G"/>
    <property type="match status" value="1"/>
</dbReference>
<dbReference type="NCBIfam" id="TIGR01451">
    <property type="entry name" value="B_ant_repeat"/>
    <property type="match status" value="2"/>
</dbReference>
<dbReference type="GO" id="GO:0016020">
    <property type="term" value="C:membrane"/>
    <property type="evidence" value="ECO:0007669"/>
    <property type="project" value="InterPro"/>
</dbReference>
<dbReference type="Pfam" id="PF03160">
    <property type="entry name" value="Calx-beta"/>
    <property type="match status" value="10"/>
</dbReference>
<keyword evidence="2" id="KW-0677">Repeat</keyword>
<feature type="domain" description="Calx-beta" evidence="5">
    <location>
        <begin position="694"/>
        <end position="792"/>
    </location>
</feature>
<keyword evidence="1" id="KW-0732">Signal</keyword>